<dbReference type="InterPro" id="IPR050982">
    <property type="entry name" value="Auxin_biosynth/cation_transpt"/>
</dbReference>
<dbReference type="InParanoid" id="A0A259U4D1"/>
<gene>
    <name evidence="2" type="ORF">BSZ36_11090</name>
</gene>
<dbReference type="AlphaFoldDB" id="A0A259U4D1"/>
<dbReference type="NCBIfam" id="NF040505">
    <property type="entry name" value="ArsO_flavin_mono"/>
    <property type="match status" value="1"/>
</dbReference>
<reference evidence="2 3" key="1">
    <citation type="submission" date="2016-11" db="EMBL/GenBank/DDBJ databases">
        <title>Study of marine rhodopsin-containing bacteria.</title>
        <authorList>
            <person name="Yoshizawa S."/>
            <person name="Kumagai Y."/>
            <person name="Kogure K."/>
        </authorList>
    </citation>
    <scope>NUCLEOTIDE SEQUENCE [LARGE SCALE GENOMIC DNA]</scope>
    <source>
        <strain evidence="2 3">SG-29</strain>
    </source>
</reference>
<name>A0A259U4D1_9BACT</name>
<accession>A0A259U4D1</accession>
<comment type="caution">
    <text evidence="2">The sequence shown here is derived from an EMBL/GenBank/DDBJ whole genome shotgun (WGS) entry which is preliminary data.</text>
</comment>
<dbReference type="PRINTS" id="PR00368">
    <property type="entry name" value="FADPNR"/>
</dbReference>
<keyword evidence="1" id="KW-0560">Oxidoreductase</keyword>
<dbReference type="GO" id="GO:0050660">
    <property type="term" value="F:flavin adenine dinucleotide binding"/>
    <property type="evidence" value="ECO:0007669"/>
    <property type="project" value="TreeGrafter"/>
</dbReference>
<keyword evidence="3" id="KW-1185">Reference proteome</keyword>
<organism evidence="2 3">
    <name type="scientific">Rubricoccus marinus</name>
    <dbReference type="NCBI Taxonomy" id="716817"/>
    <lineage>
        <taxon>Bacteria</taxon>
        <taxon>Pseudomonadati</taxon>
        <taxon>Rhodothermota</taxon>
        <taxon>Rhodothermia</taxon>
        <taxon>Rhodothermales</taxon>
        <taxon>Rubricoccaceae</taxon>
        <taxon>Rubricoccus</taxon>
    </lineage>
</organism>
<dbReference type="Proteomes" id="UP000216446">
    <property type="component" value="Unassembled WGS sequence"/>
</dbReference>
<dbReference type="SUPFAM" id="SSF51905">
    <property type="entry name" value="FAD/NAD(P)-binding domain"/>
    <property type="match status" value="2"/>
</dbReference>
<dbReference type="EMBL" id="MQWB01000001">
    <property type="protein sequence ID" value="OZC04698.1"/>
    <property type="molecule type" value="Genomic_DNA"/>
</dbReference>
<dbReference type="PANTHER" id="PTHR43539:SF78">
    <property type="entry name" value="FLAVIN-CONTAINING MONOOXYGENASE"/>
    <property type="match status" value="1"/>
</dbReference>
<evidence type="ECO:0000313" key="2">
    <source>
        <dbReference type="EMBL" id="OZC04698.1"/>
    </source>
</evidence>
<dbReference type="Gene3D" id="3.50.50.60">
    <property type="entry name" value="FAD/NAD(P)-binding domain"/>
    <property type="match status" value="1"/>
</dbReference>
<dbReference type="Pfam" id="PF13738">
    <property type="entry name" value="Pyr_redox_3"/>
    <property type="match status" value="1"/>
</dbReference>
<proteinExistence type="predicted"/>
<sequence>MVVIGGGQSALAVGYHLARELRKREATVALLDRQPGPGGAWRDGWDSLRLFSPAEWSSLPGYLLPRHLGDRSADAFPHRDDVLGYLTAYEDRYELPVWRPIDVRAVRRLGDDRLLVETDRGDVSARAVVAATGTAARPFTPHVPGRDVFGGIQMHSSAYRSPEAFAGLRVLVVGGGNSGAQILAEVSAVADASWVVEREPRFLPEDVDGRVLFDAATARYRALQNGEALERPHGLGDIVQVPPVREARAAGRLESFRPPIAALTASGVVWPDGTEERIDAVIWCTGFRPALGFLDPLGVVGADGRVAVEGTRSIAEPRLWLVGYGEWTGFASATLVGVGRSARATAREVAAALPTASVP</sequence>
<evidence type="ECO:0000256" key="1">
    <source>
        <dbReference type="ARBA" id="ARBA00023002"/>
    </source>
</evidence>
<dbReference type="InterPro" id="IPR036188">
    <property type="entry name" value="FAD/NAD-bd_sf"/>
</dbReference>
<evidence type="ECO:0000313" key="3">
    <source>
        <dbReference type="Proteomes" id="UP000216446"/>
    </source>
</evidence>
<protein>
    <submittedName>
        <fullName evidence="2">Pyridine nucleotide-disulfide oxidoreductase</fullName>
    </submittedName>
</protein>
<dbReference type="GO" id="GO:0004497">
    <property type="term" value="F:monooxygenase activity"/>
    <property type="evidence" value="ECO:0007669"/>
    <property type="project" value="TreeGrafter"/>
</dbReference>
<dbReference type="PANTHER" id="PTHR43539">
    <property type="entry name" value="FLAVIN-BINDING MONOOXYGENASE-LIKE PROTEIN (AFU_ORTHOLOGUE AFUA_4G09220)"/>
    <property type="match status" value="1"/>
</dbReference>